<feature type="signal peptide" evidence="3">
    <location>
        <begin position="1"/>
        <end position="20"/>
    </location>
</feature>
<organism evidence="4 5">
    <name type="scientific">Crypturellus undulatus</name>
    <dbReference type="NCBI Taxonomy" id="48396"/>
    <lineage>
        <taxon>Eukaryota</taxon>
        <taxon>Metazoa</taxon>
        <taxon>Chordata</taxon>
        <taxon>Craniata</taxon>
        <taxon>Vertebrata</taxon>
        <taxon>Euteleostomi</taxon>
        <taxon>Archelosauria</taxon>
        <taxon>Archosauria</taxon>
        <taxon>Dinosauria</taxon>
        <taxon>Saurischia</taxon>
        <taxon>Theropoda</taxon>
        <taxon>Coelurosauria</taxon>
        <taxon>Aves</taxon>
        <taxon>Palaeognathae</taxon>
        <taxon>Tinamiformes</taxon>
        <taxon>Tinamidae</taxon>
        <taxon>Crypturellus</taxon>
    </lineage>
</organism>
<feature type="region of interest" description="Disordered" evidence="1">
    <location>
        <begin position="200"/>
        <end position="259"/>
    </location>
</feature>
<keyword evidence="2" id="KW-0812">Transmembrane</keyword>
<feature type="region of interest" description="Disordered" evidence="1">
    <location>
        <begin position="149"/>
        <end position="176"/>
    </location>
</feature>
<dbReference type="InterPro" id="IPR033239">
    <property type="entry name" value="EVI2B"/>
</dbReference>
<dbReference type="EMBL" id="VWPW01007369">
    <property type="protein sequence ID" value="NWJ01322.1"/>
    <property type="molecule type" value="Genomic_DNA"/>
</dbReference>
<proteinExistence type="predicted"/>
<evidence type="ECO:0000256" key="3">
    <source>
        <dbReference type="SAM" id="SignalP"/>
    </source>
</evidence>
<name>A0A7K4LAI9_9AVES</name>
<feature type="compositionally biased region" description="Pro residues" evidence="1">
    <location>
        <begin position="231"/>
        <end position="242"/>
    </location>
</feature>
<dbReference type="Proteomes" id="UP000534426">
    <property type="component" value="Unassembled WGS sequence"/>
</dbReference>
<evidence type="ECO:0000256" key="1">
    <source>
        <dbReference type="SAM" id="MobiDB-lite"/>
    </source>
</evidence>
<dbReference type="GO" id="GO:0045660">
    <property type="term" value="P:positive regulation of neutrophil differentiation"/>
    <property type="evidence" value="ECO:0007669"/>
    <property type="project" value="TreeGrafter"/>
</dbReference>
<evidence type="ECO:0000256" key="2">
    <source>
        <dbReference type="SAM" id="Phobius"/>
    </source>
</evidence>
<dbReference type="PANTHER" id="PTHR15384">
    <property type="entry name" value="PROTEIN EVI2B"/>
    <property type="match status" value="1"/>
</dbReference>
<dbReference type="AlphaFoldDB" id="A0A7K4LAI9"/>
<feature type="region of interest" description="Disordered" evidence="1">
    <location>
        <begin position="32"/>
        <end position="63"/>
    </location>
</feature>
<evidence type="ECO:0000313" key="5">
    <source>
        <dbReference type="Proteomes" id="UP000534426"/>
    </source>
</evidence>
<keyword evidence="5" id="KW-1185">Reference proteome</keyword>
<accession>A0A7K4LAI9</accession>
<feature type="non-terminal residue" evidence="4">
    <location>
        <position position="259"/>
    </location>
</feature>
<reference evidence="4 5" key="1">
    <citation type="submission" date="2019-09" db="EMBL/GenBank/DDBJ databases">
        <title>Bird 10,000 Genomes (B10K) Project - Family phase.</title>
        <authorList>
            <person name="Zhang G."/>
        </authorList>
    </citation>
    <scope>NUCLEOTIDE SEQUENCE [LARGE SCALE GENOMIC DNA]</scope>
    <source>
        <strain evidence="4">B10K-MSB-37135</strain>
        <tissue evidence="4">Heart</tissue>
    </source>
</reference>
<gene>
    <name evidence="4" type="primary">Evi2b</name>
    <name evidence="4" type="ORF">CRYUND_R15566</name>
</gene>
<feature type="transmembrane region" description="Helical" evidence="2">
    <location>
        <begin position="75"/>
        <end position="98"/>
    </location>
</feature>
<keyword evidence="2" id="KW-1133">Transmembrane helix</keyword>
<sequence>MASNQVTLVLLCGEIWRSLATEAPLNSSVLETTASATTGSPSKDKGPIYEPRATTPSSSTPEIFDIPSETPAGTWLTAILIGTILTGMVVGILLILLWKYCQRPRPVDTNWAGRSPFADGDMPEAFAELEQTNKRASILSMLPWKLRQDASPAGAPDSLPGGGPEGCGPRAGAGGAVGASAALEAGAAVPPAQEPCALPPAAAECPELPPPPAWLQEPAAGGGPGLDGLPPWEPQAPLPPAPDLAAQDVQELLPPEPPL</sequence>
<protein>
    <submittedName>
        <fullName evidence="4">EVI2B protein</fullName>
    </submittedName>
</protein>
<comment type="caution">
    <text evidence="4">The sequence shown here is derived from an EMBL/GenBank/DDBJ whole genome shotgun (WGS) entry which is preliminary data.</text>
</comment>
<evidence type="ECO:0000313" key="4">
    <source>
        <dbReference type="EMBL" id="NWJ01322.1"/>
    </source>
</evidence>
<dbReference type="GO" id="GO:2000035">
    <property type="term" value="P:regulation of stem cell division"/>
    <property type="evidence" value="ECO:0007669"/>
    <property type="project" value="TreeGrafter"/>
</dbReference>
<dbReference type="PANTHER" id="PTHR15384:SF0">
    <property type="entry name" value="PROTEIN EVI2B"/>
    <property type="match status" value="1"/>
</dbReference>
<keyword evidence="2" id="KW-0472">Membrane</keyword>
<keyword evidence="3" id="KW-0732">Signal</keyword>
<feature type="non-terminal residue" evidence="4">
    <location>
        <position position="1"/>
    </location>
</feature>
<feature type="compositionally biased region" description="Gly residues" evidence="1">
    <location>
        <begin position="160"/>
        <end position="176"/>
    </location>
</feature>
<feature type="chain" id="PRO_5029859574" evidence="3">
    <location>
        <begin position="21"/>
        <end position="259"/>
    </location>
</feature>
<feature type="compositionally biased region" description="Polar residues" evidence="1">
    <location>
        <begin position="32"/>
        <end position="41"/>
    </location>
</feature>